<keyword evidence="3" id="KW-1185">Reference proteome</keyword>
<gene>
    <name evidence="2" type="ORF">KCU98_g4437</name>
</gene>
<organism evidence="2 3">
    <name type="scientific">Aureobasidium melanogenum</name>
    <name type="common">Aureobasidium pullulans var. melanogenum</name>
    <dbReference type="NCBI Taxonomy" id="46634"/>
    <lineage>
        <taxon>Eukaryota</taxon>
        <taxon>Fungi</taxon>
        <taxon>Dikarya</taxon>
        <taxon>Ascomycota</taxon>
        <taxon>Pezizomycotina</taxon>
        <taxon>Dothideomycetes</taxon>
        <taxon>Dothideomycetidae</taxon>
        <taxon>Dothideales</taxon>
        <taxon>Saccotheciaceae</taxon>
        <taxon>Aureobasidium</taxon>
    </lineage>
</organism>
<feature type="compositionally biased region" description="Acidic residues" evidence="1">
    <location>
        <begin position="167"/>
        <end position="176"/>
    </location>
</feature>
<dbReference type="Proteomes" id="UP000729357">
    <property type="component" value="Unassembled WGS sequence"/>
</dbReference>
<feature type="non-terminal residue" evidence="2">
    <location>
        <position position="1"/>
    </location>
</feature>
<dbReference type="AlphaFoldDB" id="A0A9P8FZZ3"/>
<protein>
    <submittedName>
        <fullName evidence="2">Uncharacterized protein</fullName>
    </submittedName>
</protein>
<dbReference type="EMBL" id="JAHFXS010000356">
    <property type="protein sequence ID" value="KAG9985854.1"/>
    <property type="molecule type" value="Genomic_DNA"/>
</dbReference>
<feature type="compositionally biased region" description="Basic and acidic residues" evidence="1">
    <location>
        <begin position="151"/>
        <end position="163"/>
    </location>
</feature>
<evidence type="ECO:0000256" key="1">
    <source>
        <dbReference type="SAM" id="MobiDB-lite"/>
    </source>
</evidence>
<comment type="caution">
    <text evidence="2">The sequence shown here is derived from an EMBL/GenBank/DDBJ whole genome shotgun (WGS) entry which is preliminary data.</text>
</comment>
<name>A0A9P8FZZ3_AURME</name>
<evidence type="ECO:0000313" key="3">
    <source>
        <dbReference type="Proteomes" id="UP000729357"/>
    </source>
</evidence>
<reference evidence="2" key="2">
    <citation type="submission" date="2021-08" db="EMBL/GenBank/DDBJ databases">
        <authorList>
            <person name="Gostincar C."/>
            <person name="Sun X."/>
            <person name="Song Z."/>
            <person name="Gunde-Cimerman N."/>
        </authorList>
    </citation>
    <scope>NUCLEOTIDE SEQUENCE</scope>
    <source>
        <strain evidence="2">EXF-9298</strain>
    </source>
</reference>
<accession>A0A9P8FZZ3</accession>
<evidence type="ECO:0000313" key="2">
    <source>
        <dbReference type="EMBL" id="KAG9985854.1"/>
    </source>
</evidence>
<feature type="region of interest" description="Disordered" evidence="1">
    <location>
        <begin position="150"/>
        <end position="177"/>
    </location>
</feature>
<sequence length="238" mass="26940">MSSSRPRPSMQQSVYYKWLWCNENSKVNVWFLNMPEHHNYRVFYASFINAANRAWELARHSNSTLQPLDLDMTACLLEEHIPAEMIIDALKKYNHLVGGNKGDLKNKGLVKMGDGPPDLSTIEASVEELKKKVKATRAIVTVRYANEQVGDEGKGKGKEKAKVANDYQEDDEEMRDAEDQTISSFNDMNTEFTAAGNAPSAVKGKSKNKVPVKFGDLPLVGSKKKYDDDEEWKNFFLK</sequence>
<reference evidence="2" key="1">
    <citation type="journal article" date="2021" name="J Fungi (Basel)">
        <title>Virulence traits and population genomics of the black yeast Aureobasidium melanogenum.</title>
        <authorList>
            <person name="Cernosa A."/>
            <person name="Sun X."/>
            <person name="Gostincar C."/>
            <person name="Fang C."/>
            <person name="Gunde-Cimerman N."/>
            <person name="Song Z."/>
        </authorList>
    </citation>
    <scope>NUCLEOTIDE SEQUENCE</scope>
    <source>
        <strain evidence="2">EXF-9298</strain>
    </source>
</reference>
<proteinExistence type="predicted"/>